<sequence length="59" mass="6545">MGELQEVKGRQKRKRGKLSRAVYLRPLPLPAGEVTHPVATAPDGAATLRCFTEELQLCR</sequence>
<evidence type="ECO:0000313" key="2">
    <source>
        <dbReference type="Proteomes" id="UP000314294"/>
    </source>
</evidence>
<gene>
    <name evidence="1" type="ORF">EYF80_041714</name>
</gene>
<proteinExistence type="predicted"/>
<reference evidence="1 2" key="1">
    <citation type="submission" date="2019-03" db="EMBL/GenBank/DDBJ databases">
        <title>First draft genome of Liparis tanakae, snailfish: a comprehensive survey of snailfish specific genes.</title>
        <authorList>
            <person name="Kim W."/>
            <person name="Song I."/>
            <person name="Jeong J.-H."/>
            <person name="Kim D."/>
            <person name="Kim S."/>
            <person name="Ryu S."/>
            <person name="Song J.Y."/>
            <person name="Lee S.K."/>
        </authorList>
    </citation>
    <scope>NUCLEOTIDE SEQUENCE [LARGE SCALE GENOMIC DNA]</scope>
    <source>
        <tissue evidence="1">Muscle</tissue>
    </source>
</reference>
<dbReference type="EMBL" id="SRLO01000711">
    <property type="protein sequence ID" value="TNN48089.1"/>
    <property type="molecule type" value="Genomic_DNA"/>
</dbReference>
<name>A0A4Z2G3I2_9TELE</name>
<protein>
    <submittedName>
        <fullName evidence="1">Uncharacterized protein</fullName>
    </submittedName>
</protein>
<keyword evidence="2" id="KW-1185">Reference proteome</keyword>
<organism evidence="1 2">
    <name type="scientific">Liparis tanakae</name>
    <name type="common">Tanaka's snailfish</name>
    <dbReference type="NCBI Taxonomy" id="230148"/>
    <lineage>
        <taxon>Eukaryota</taxon>
        <taxon>Metazoa</taxon>
        <taxon>Chordata</taxon>
        <taxon>Craniata</taxon>
        <taxon>Vertebrata</taxon>
        <taxon>Euteleostomi</taxon>
        <taxon>Actinopterygii</taxon>
        <taxon>Neopterygii</taxon>
        <taxon>Teleostei</taxon>
        <taxon>Neoteleostei</taxon>
        <taxon>Acanthomorphata</taxon>
        <taxon>Eupercaria</taxon>
        <taxon>Perciformes</taxon>
        <taxon>Cottioidei</taxon>
        <taxon>Cottales</taxon>
        <taxon>Liparidae</taxon>
        <taxon>Liparis</taxon>
    </lineage>
</organism>
<evidence type="ECO:0000313" key="1">
    <source>
        <dbReference type="EMBL" id="TNN48089.1"/>
    </source>
</evidence>
<accession>A0A4Z2G3I2</accession>
<dbReference type="Proteomes" id="UP000314294">
    <property type="component" value="Unassembled WGS sequence"/>
</dbReference>
<dbReference type="AlphaFoldDB" id="A0A4Z2G3I2"/>
<comment type="caution">
    <text evidence="1">The sequence shown here is derived from an EMBL/GenBank/DDBJ whole genome shotgun (WGS) entry which is preliminary data.</text>
</comment>